<keyword evidence="1" id="KW-0472">Membrane</keyword>
<comment type="caution">
    <text evidence="2">The sequence shown here is derived from an EMBL/GenBank/DDBJ whole genome shotgun (WGS) entry which is preliminary data.</text>
</comment>
<gene>
    <name evidence="2" type="ORF">EV421DRAFT_1865784</name>
</gene>
<accession>A0AA39ISE3</accession>
<sequence>MEVACAQLRHMVTCKLNFTSIFISIITLLPLLPPLCCPLALPSVQCFGSGLTTSSTIGRHPESRAMQEFQVSSVSSLPARSMVAIPILVVMPDGSEQFQYV</sequence>
<proteinExistence type="predicted"/>
<evidence type="ECO:0000313" key="3">
    <source>
        <dbReference type="Proteomes" id="UP001175226"/>
    </source>
</evidence>
<feature type="transmembrane region" description="Helical" evidence="1">
    <location>
        <begin position="12"/>
        <end position="32"/>
    </location>
</feature>
<keyword evidence="1" id="KW-0812">Transmembrane</keyword>
<reference evidence="2" key="1">
    <citation type="submission" date="2023-06" db="EMBL/GenBank/DDBJ databases">
        <authorList>
            <consortium name="Lawrence Berkeley National Laboratory"/>
            <person name="Ahrendt S."/>
            <person name="Sahu N."/>
            <person name="Indic B."/>
            <person name="Wong-Bajracharya J."/>
            <person name="Merenyi Z."/>
            <person name="Ke H.-M."/>
            <person name="Monk M."/>
            <person name="Kocsube S."/>
            <person name="Drula E."/>
            <person name="Lipzen A."/>
            <person name="Balint B."/>
            <person name="Henrissat B."/>
            <person name="Andreopoulos B."/>
            <person name="Martin F.M."/>
            <person name="Harder C.B."/>
            <person name="Rigling D."/>
            <person name="Ford K.L."/>
            <person name="Foster G.D."/>
            <person name="Pangilinan J."/>
            <person name="Papanicolaou A."/>
            <person name="Barry K."/>
            <person name="LaButti K."/>
            <person name="Viragh M."/>
            <person name="Koriabine M."/>
            <person name="Yan M."/>
            <person name="Riley R."/>
            <person name="Champramary S."/>
            <person name="Plett K.L."/>
            <person name="Tsai I.J."/>
            <person name="Slot J."/>
            <person name="Sipos G."/>
            <person name="Plett J."/>
            <person name="Nagy L.G."/>
            <person name="Grigoriev I.V."/>
        </authorList>
    </citation>
    <scope>NUCLEOTIDE SEQUENCE</scope>
    <source>
        <strain evidence="2">FPL87.14</strain>
    </source>
</reference>
<keyword evidence="3" id="KW-1185">Reference proteome</keyword>
<evidence type="ECO:0000256" key="1">
    <source>
        <dbReference type="SAM" id="Phobius"/>
    </source>
</evidence>
<organism evidence="2 3">
    <name type="scientific">Armillaria borealis</name>
    <dbReference type="NCBI Taxonomy" id="47425"/>
    <lineage>
        <taxon>Eukaryota</taxon>
        <taxon>Fungi</taxon>
        <taxon>Dikarya</taxon>
        <taxon>Basidiomycota</taxon>
        <taxon>Agaricomycotina</taxon>
        <taxon>Agaricomycetes</taxon>
        <taxon>Agaricomycetidae</taxon>
        <taxon>Agaricales</taxon>
        <taxon>Marasmiineae</taxon>
        <taxon>Physalacriaceae</taxon>
        <taxon>Armillaria</taxon>
    </lineage>
</organism>
<keyword evidence="1" id="KW-1133">Transmembrane helix</keyword>
<dbReference type="AlphaFoldDB" id="A0AA39ISE3"/>
<dbReference type="EMBL" id="JAUEPT010000239">
    <property type="protein sequence ID" value="KAK0429533.1"/>
    <property type="molecule type" value="Genomic_DNA"/>
</dbReference>
<evidence type="ECO:0000313" key="2">
    <source>
        <dbReference type="EMBL" id="KAK0429533.1"/>
    </source>
</evidence>
<protein>
    <submittedName>
        <fullName evidence="2">Uncharacterized protein</fullName>
    </submittedName>
</protein>
<dbReference type="Proteomes" id="UP001175226">
    <property type="component" value="Unassembled WGS sequence"/>
</dbReference>
<name>A0AA39ISE3_9AGAR</name>